<evidence type="ECO:0000256" key="6">
    <source>
        <dbReference type="ARBA" id="ARBA00022898"/>
    </source>
</evidence>
<evidence type="ECO:0000313" key="8">
    <source>
        <dbReference type="EMBL" id="KAK2028126.1"/>
    </source>
</evidence>
<dbReference type="GO" id="GO:0030170">
    <property type="term" value="F:pyridoxal phosphate binding"/>
    <property type="evidence" value="ECO:0007669"/>
    <property type="project" value="InterPro"/>
</dbReference>
<comment type="similarity">
    <text evidence="2">Belongs to the class-I pyridoxal-phosphate-dependent aminotransferase family.</text>
</comment>
<dbReference type="AlphaFoldDB" id="A0AAD9HFE7"/>
<dbReference type="GO" id="GO:0004069">
    <property type="term" value="F:L-aspartate:2-oxoglutarate aminotransferase activity"/>
    <property type="evidence" value="ECO:0007669"/>
    <property type="project" value="TreeGrafter"/>
</dbReference>
<proteinExistence type="inferred from homology"/>
<dbReference type="InterPro" id="IPR000796">
    <property type="entry name" value="Asp_trans"/>
</dbReference>
<dbReference type="SUPFAM" id="SSF53383">
    <property type="entry name" value="PLP-dependent transferases"/>
    <property type="match status" value="1"/>
</dbReference>
<comment type="caution">
    <text evidence="8">The sequence shown here is derived from an EMBL/GenBank/DDBJ whole genome shotgun (WGS) entry which is preliminary data.</text>
</comment>
<protein>
    <submittedName>
        <fullName evidence="8">Aspartate aminotransferase</fullName>
    </submittedName>
</protein>
<evidence type="ECO:0000256" key="2">
    <source>
        <dbReference type="ARBA" id="ARBA00007441"/>
    </source>
</evidence>
<evidence type="ECO:0000256" key="4">
    <source>
        <dbReference type="ARBA" id="ARBA00022576"/>
    </source>
</evidence>
<dbReference type="Gene3D" id="3.90.1150.10">
    <property type="entry name" value="Aspartate Aminotransferase, domain 1"/>
    <property type="match status" value="1"/>
</dbReference>
<feature type="domain" description="Aminotransferase class I/classII large" evidence="7">
    <location>
        <begin position="33"/>
        <end position="364"/>
    </location>
</feature>
<keyword evidence="4 8" id="KW-0032">Aminotransferase</keyword>
<evidence type="ECO:0000313" key="9">
    <source>
        <dbReference type="Proteomes" id="UP001232148"/>
    </source>
</evidence>
<dbReference type="Proteomes" id="UP001232148">
    <property type="component" value="Unassembled WGS sequence"/>
</dbReference>
<dbReference type="Gene3D" id="3.40.640.10">
    <property type="entry name" value="Type I PLP-dependent aspartate aminotransferase-like (Major domain)"/>
    <property type="match status" value="1"/>
</dbReference>
<dbReference type="GO" id="GO:0005829">
    <property type="term" value="C:cytosol"/>
    <property type="evidence" value="ECO:0007669"/>
    <property type="project" value="TreeGrafter"/>
</dbReference>
<dbReference type="InterPro" id="IPR004839">
    <property type="entry name" value="Aminotransferase_I/II_large"/>
</dbReference>
<dbReference type="InterPro" id="IPR015421">
    <property type="entry name" value="PyrdxlP-dep_Trfase_major"/>
</dbReference>
<dbReference type="Pfam" id="PF00155">
    <property type="entry name" value="Aminotran_1_2"/>
    <property type="match status" value="1"/>
</dbReference>
<evidence type="ECO:0000256" key="5">
    <source>
        <dbReference type="ARBA" id="ARBA00022679"/>
    </source>
</evidence>
<dbReference type="InterPro" id="IPR015422">
    <property type="entry name" value="PyrdxlP-dep_Trfase_small"/>
</dbReference>
<gene>
    <name evidence="8" type="ORF">LX32DRAFT_410053</name>
</gene>
<evidence type="ECO:0000256" key="3">
    <source>
        <dbReference type="ARBA" id="ARBA00011738"/>
    </source>
</evidence>
<keyword evidence="5" id="KW-0808">Transferase</keyword>
<name>A0AAD9HFE7_9PEZI</name>
<dbReference type="InterPro" id="IPR015424">
    <property type="entry name" value="PyrdxlP-dep_Trfase"/>
</dbReference>
<comment type="subunit">
    <text evidence="3">Homodimer.</text>
</comment>
<dbReference type="GO" id="GO:0006532">
    <property type="term" value="P:aspartate biosynthetic process"/>
    <property type="evidence" value="ECO:0007669"/>
    <property type="project" value="TreeGrafter"/>
</dbReference>
<dbReference type="EMBL" id="MU842883">
    <property type="protein sequence ID" value="KAK2028126.1"/>
    <property type="molecule type" value="Genomic_DNA"/>
</dbReference>
<organism evidence="8 9">
    <name type="scientific">Colletotrichum zoysiae</name>
    <dbReference type="NCBI Taxonomy" id="1216348"/>
    <lineage>
        <taxon>Eukaryota</taxon>
        <taxon>Fungi</taxon>
        <taxon>Dikarya</taxon>
        <taxon>Ascomycota</taxon>
        <taxon>Pezizomycotina</taxon>
        <taxon>Sordariomycetes</taxon>
        <taxon>Hypocreomycetidae</taxon>
        <taxon>Glomerellales</taxon>
        <taxon>Glomerellaceae</taxon>
        <taxon>Colletotrichum</taxon>
        <taxon>Colletotrichum graminicola species complex</taxon>
    </lineage>
</organism>
<evidence type="ECO:0000256" key="1">
    <source>
        <dbReference type="ARBA" id="ARBA00001933"/>
    </source>
</evidence>
<evidence type="ECO:0000259" key="7">
    <source>
        <dbReference type="Pfam" id="PF00155"/>
    </source>
</evidence>
<dbReference type="PANTHER" id="PTHR11879:SF20">
    <property type="entry name" value="ASPARTATE AMINOTRANSFERASE"/>
    <property type="match status" value="1"/>
</dbReference>
<sequence length="364" mass="40119">MASHPFANITEAKLESLNALQAQHKADDSPVKADLMVGVYRDNLGNPFVLPSVKTARQILFKNPAWNHEYPSSHLGEIEYLSLSEALFFGKDSELLREKRIASMQCLGASGACHMGALFLQRHYEPWLESRSRPRVVFIPRESWANHHGVFRHLGLETAPLPWYNSETHSVDMDKLLAGFDSLPPRSVVVLQTAGQNPTGCDPSASEWQRLALSLSRGGHLAFLDSAYPGFASGDVEADCAPIRLIASAGVPVLLAATYGKAFGLYGERVGLLSVVLPSADAARRTASQMKFLARAETGAQPAFGAAIVQTILGNARLRRDWDMDVRHMADELKGRRKRLFHELDQLQTPGDWSFIVRQAGMFS</sequence>
<dbReference type="CDD" id="cd00609">
    <property type="entry name" value="AAT_like"/>
    <property type="match status" value="1"/>
</dbReference>
<accession>A0AAD9HFE7</accession>
<dbReference type="PANTHER" id="PTHR11879">
    <property type="entry name" value="ASPARTATE AMINOTRANSFERASE"/>
    <property type="match status" value="1"/>
</dbReference>
<dbReference type="PRINTS" id="PR00799">
    <property type="entry name" value="TRANSAMINASE"/>
</dbReference>
<keyword evidence="6" id="KW-0663">Pyridoxal phosphate</keyword>
<keyword evidence="9" id="KW-1185">Reference proteome</keyword>
<comment type="cofactor">
    <cofactor evidence="1">
        <name>pyridoxal 5'-phosphate</name>
        <dbReference type="ChEBI" id="CHEBI:597326"/>
    </cofactor>
</comment>
<reference evidence="8" key="1">
    <citation type="submission" date="2021-06" db="EMBL/GenBank/DDBJ databases">
        <title>Comparative genomics, transcriptomics and evolutionary studies reveal genomic signatures of adaptation to plant cell wall in hemibiotrophic fungi.</title>
        <authorList>
            <consortium name="DOE Joint Genome Institute"/>
            <person name="Baroncelli R."/>
            <person name="Diaz J.F."/>
            <person name="Benocci T."/>
            <person name="Peng M."/>
            <person name="Battaglia E."/>
            <person name="Haridas S."/>
            <person name="Andreopoulos W."/>
            <person name="Labutti K."/>
            <person name="Pangilinan J."/>
            <person name="Floch G.L."/>
            <person name="Makela M.R."/>
            <person name="Henrissat B."/>
            <person name="Grigoriev I.V."/>
            <person name="Crouch J.A."/>
            <person name="De Vries R.P."/>
            <person name="Sukno S.A."/>
            <person name="Thon M.R."/>
        </authorList>
    </citation>
    <scope>NUCLEOTIDE SEQUENCE</scope>
    <source>
        <strain evidence="8">MAFF235873</strain>
    </source>
</reference>